<dbReference type="AlphaFoldDB" id="A0A4Y2HDI7"/>
<organism evidence="1 2">
    <name type="scientific">Araneus ventricosus</name>
    <name type="common">Orbweaver spider</name>
    <name type="synonym">Epeira ventricosa</name>
    <dbReference type="NCBI Taxonomy" id="182803"/>
    <lineage>
        <taxon>Eukaryota</taxon>
        <taxon>Metazoa</taxon>
        <taxon>Ecdysozoa</taxon>
        <taxon>Arthropoda</taxon>
        <taxon>Chelicerata</taxon>
        <taxon>Arachnida</taxon>
        <taxon>Araneae</taxon>
        <taxon>Araneomorphae</taxon>
        <taxon>Entelegynae</taxon>
        <taxon>Araneoidea</taxon>
        <taxon>Araneidae</taxon>
        <taxon>Araneus</taxon>
    </lineage>
</organism>
<dbReference type="Proteomes" id="UP000499080">
    <property type="component" value="Unassembled WGS sequence"/>
</dbReference>
<reference evidence="1 2" key="1">
    <citation type="journal article" date="2019" name="Sci. Rep.">
        <title>Orb-weaving spider Araneus ventricosus genome elucidates the spidroin gene catalogue.</title>
        <authorList>
            <person name="Kono N."/>
            <person name="Nakamura H."/>
            <person name="Ohtoshi R."/>
            <person name="Moran D.A.P."/>
            <person name="Shinohara A."/>
            <person name="Yoshida Y."/>
            <person name="Fujiwara M."/>
            <person name="Mori M."/>
            <person name="Tomita M."/>
            <person name="Arakawa K."/>
        </authorList>
    </citation>
    <scope>NUCLEOTIDE SEQUENCE [LARGE SCALE GENOMIC DNA]</scope>
</reference>
<name>A0A4Y2HDI7_ARAVE</name>
<proteinExistence type="predicted"/>
<dbReference type="EMBL" id="BGPR01001863">
    <property type="protein sequence ID" value="GBM63332.1"/>
    <property type="molecule type" value="Genomic_DNA"/>
</dbReference>
<sequence>MQLVSSLRKWQLQQLDVRLTSIKEQDELCTTVICTMQLVSSLRTWQLQQLDVRLTSIKEQFRVQEPVSLLLAGRLSNWKSFSNLLQGCQIKMTK</sequence>
<gene>
    <name evidence="1" type="ORF">AVEN_51359_1</name>
</gene>
<protein>
    <submittedName>
        <fullName evidence="1">Uncharacterized protein</fullName>
    </submittedName>
</protein>
<comment type="caution">
    <text evidence="1">The sequence shown here is derived from an EMBL/GenBank/DDBJ whole genome shotgun (WGS) entry which is preliminary data.</text>
</comment>
<evidence type="ECO:0000313" key="2">
    <source>
        <dbReference type="Proteomes" id="UP000499080"/>
    </source>
</evidence>
<keyword evidence="2" id="KW-1185">Reference proteome</keyword>
<accession>A0A4Y2HDI7</accession>
<evidence type="ECO:0000313" key="1">
    <source>
        <dbReference type="EMBL" id="GBM63332.1"/>
    </source>
</evidence>